<protein>
    <recommendedName>
        <fullName evidence="3">Transposase</fullName>
    </recommendedName>
</protein>
<accession>A0ABQ9INL3</accession>
<reference evidence="1 2" key="1">
    <citation type="submission" date="2023-02" db="EMBL/GenBank/DDBJ databases">
        <title>LHISI_Scaffold_Assembly.</title>
        <authorList>
            <person name="Stuart O.P."/>
            <person name="Cleave R."/>
            <person name="Magrath M.J.L."/>
            <person name="Mikheyev A.S."/>
        </authorList>
    </citation>
    <scope>NUCLEOTIDE SEQUENCE [LARGE SCALE GENOMIC DNA]</scope>
    <source>
        <strain evidence="1">Daus_M_001</strain>
        <tissue evidence="1">Leg muscle</tissue>
    </source>
</reference>
<comment type="caution">
    <text evidence="1">The sequence shown here is derived from an EMBL/GenBank/DDBJ whole genome shotgun (WGS) entry which is preliminary data.</text>
</comment>
<dbReference type="EMBL" id="JARBHB010000001">
    <property type="protein sequence ID" value="KAJ8897936.1"/>
    <property type="molecule type" value="Genomic_DNA"/>
</dbReference>
<dbReference type="Proteomes" id="UP001159363">
    <property type="component" value="Chromosome 1"/>
</dbReference>
<keyword evidence="2" id="KW-1185">Reference proteome</keyword>
<gene>
    <name evidence="1" type="ORF">PR048_003294</name>
</gene>
<evidence type="ECO:0008006" key="3">
    <source>
        <dbReference type="Google" id="ProtNLM"/>
    </source>
</evidence>
<proteinExistence type="predicted"/>
<sequence>MAVLHNICPDSRTFEAIHRPLRKHGTLKPDTGKRRWPRWTKMLELEEAVLRVADENPSVNTRKVATALNVDHTVAWRNMHVKMLYP</sequence>
<organism evidence="1 2">
    <name type="scientific">Dryococelus australis</name>
    <dbReference type="NCBI Taxonomy" id="614101"/>
    <lineage>
        <taxon>Eukaryota</taxon>
        <taxon>Metazoa</taxon>
        <taxon>Ecdysozoa</taxon>
        <taxon>Arthropoda</taxon>
        <taxon>Hexapoda</taxon>
        <taxon>Insecta</taxon>
        <taxon>Pterygota</taxon>
        <taxon>Neoptera</taxon>
        <taxon>Polyneoptera</taxon>
        <taxon>Phasmatodea</taxon>
        <taxon>Verophasmatodea</taxon>
        <taxon>Anareolatae</taxon>
        <taxon>Phasmatidae</taxon>
        <taxon>Eurycanthinae</taxon>
        <taxon>Dryococelus</taxon>
    </lineage>
</organism>
<evidence type="ECO:0000313" key="1">
    <source>
        <dbReference type="EMBL" id="KAJ8897936.1"/>
    </source>
</evidence>
<name>A0ABQ9INL3_9NEOP</name>
<evidence type="ECO:0000313" key="2">
    <source>
        <dbReference type="Proteomes" id="UP001159363"/>
    </source>
</evidence>